<comment type="caution">
    <text evidence="2">The sequence shown here is derived from an EMBL/GenBank/DDBJ whole genome shotgun (WGS) entry which is preliminary data.</text>
</comment>
<feature type="region of interest" description="Disordered" evidence="1">
    <location>
        <begin position="1"/>
        <end position="23"/>
    </location>
</feature>
<gene>
    <name evidence="2" type="ORF">SI859A1_03672</name>
</gene>
<evidence type="ECO:0000256" key="1">
    <source>
        <dbReference type="SAM" id="MobiDB-lite"/>
    </source>
</evidence>
<proteinExistence type="predicted"/>
<dbReference type="Proteomes" id="UP000000321">
    <property type="component" value="Unassembled WGS sequence"/>
</dbReference>
<accession>Q1YDH1</accession>
<evidence type="ECO:0000313" key="3">
    <source>
        <dbReference type="Proteomes" id="UP000000321"/>
    </source>
</evidence>
<dbReference type="AlphaFoldDB" id="Q1YDH1"/>
<reference evidence="2 3" key="1">
    <citation type="journal article" date="2008" name="Appl. Environ. Microbiol.">
        <title>Genomic insights into Mn(II) oxidation by the marine alphaproteobacterium Aurantimonas sp. strain SI85-9A1.</title>
        <authorList>
            <person name="Dick G.J."/>
            <person name="Podell S."/>
            <person name="Johnson H.A."/>
            <person name="Rivera-Espinoza Y."/>
            <person name="Bernier-Latmani R."/>
            <person name="McCarthy J.K."/>
            <person name="Torpey J.W."/>
            <person name="Clement B.G."/>
            <person name="Gaasterland T."/>
            <person name="Tebo B.M."/>
        </authorList>
    </citation>
    <scope>NUCLEOTIDE SEQUENCE [LARGE SCALE GENOMIC DNA]</scope>
    <source>
        <strain evidence="2 3">SI85-9A1</strain>
    </source>
</reference>
<protein>
    <submittedName>
        <fullName evidence="2">Uncharacterized protein</fullName>
    </submittedName>
</protein>
<name>Q1YDH1_AURMS</name>
<evidence type="ECO:0000313" key="2">
    <source>
        <dbReference type="EMBL" id="EAS48290.1"/>
    </source>
</evidence>
<dbReference type="EMBL" id="AAPJ01000014">
    <property type="protein sequence ID" value="EAS48290.1"/>
    <property type="molecule type" value="Genomic_DNA"/>
</dbReference>
<keyword evidence="3" id="KW-1185">Reference proteome</keyword>
<dbReference type="HOGENOM" id="CLU_2246976_0_0_5"/>
<organism evidence="2 3">
    <name type="scientific">Aurantimonas manganoxydans (strain ATCC BAA-1229 / DSM 21871 / SI85-9A1)</name>
    <dbReference type="NCBI Taxonomy" id="287752"/>
    <lineage>
        <taxon>Bacteria</taxon>
        <taxon>Pseudomonadati</taxon>
        <taxon>Pseudomonadota</taxon>
        <taxon>Alphaproteobacteria</taxon>
        <taxon>Hyphomicrobiales</taxon>
        <taxon>Aurantimonadaceae</taxon>
        <taxon>Aurantimonas</taxon>
    </lineage>
</organism>
<sequence>MRGEGGDGSRGAGQMGMGGRPDTRLKAEFFTSIKGSFRNSFLGVRSVTLLSTGLEAAKGLNGSVSASHRASPVVSAKNGRTFSVIRMTSPVCSPRAVRRVSISR</sequence>
<feature type="compositionally biased region" description="Gly residues" evidence="1">
    <location>
        <begin position="8"/>
        <end position="19"/>
    </location>
</feature>